<evidence type="ECO:0000313" key="9">
    <source>
        <dbReference type="EMBL" id="XDS44068.1"/>
    </source>
</evidence>
<dbReference type="PROSITE" id="PS00775">
    <property type="entry name" value="GLYCOSYL_HYDROL_F3"/>
    <property type="match status" value="1"/>
</dbReference>
<dbReference type="KEGG" id="baqk:QN215_07275"/>
<dbReference type="InterPro" id="IPR019800">
    <property type="entry name" value="Glyco_hydro_3_AS"/>
</dbReference>
<gene>
    <name evidence="9" type="primary">bglX</name>
    <name evidence="9" type="ORF">QN215_07275</name>
</gene>
<dbReference type="Gene3D" id="2.60.40.10">
    <property type="entry name" value="Immunoglobulins"/>
    <property type="match status" value="1"/>
</dbReference>
<dbReference type="AlphaFoldDB" id="A0AB39U5E4"/>
<proteinExistence type="inferred from homology"/>
<dbReference type="Gene3D" id="3.20.20.300">
    <property type="entry name" value="Glycoside hydrolase, family 3, N-terminal domain"/>
    <property type="match status" value="1"/>
</dbReference>
<dbReference type="GO" id="GO:0009251">
    <property type="term" value="P:glucan catabolic process"/>
    <property type="evidence" value="ECO:0007669"/>
    <property type="project" value="TreeGrafter"/>
</dbReference>
<dbReference type="FunFam" id="3.20.20.300:FF:000005">
    <property type="entry name" value="Periplasmic beta-glucosidase"/>
    <property type="match status" value="1"/>
</dbReference>
<dbReference type="InterPro" id="IPR026891">
    <property type="entry name" value="Fn3-like"/>
</dbReference>
<evidence type="ECO:0000259" key="8">
    <source>
        <dbReference type="SMART" id="SM01217"/>
    </source>
</evidence>
<dbReference type="PANTHER" id="PTHR30620:SF16">
    <property type="entry name" value="LYSOSOMAL BETA GLUCOSIDASE"/>
    <property type="match status" value="1"/>
</dbReference>
<evidence type="ECO:0000256" key="2">
    <source>
        <dbReference type="ARBA" id="ARBA00005336"/>
    </source>
</evidence>
<organism evidence="9">
    <name type="scientific">Bifidobacterium aquikefiricola</name>
    <dbReference type="NCBI Taxonomy" id="3059038"/>
    <lineage>
        <taxon>Bacteria</taxon>
        <taxon>Bacillati</taxon>
        <taxon>Actinomycetota</taxon>
        <taxon>Actinomycetes</taxon>
        <taxon>Bifidobacteriales</taxon>
        <taxon>Bifidobacteriaceae</taxon>
        <taxon>Bifidobacterium</taxon>
    </lineage>
</organism>
<dbReference type="EMBL" id="CP129674">
    <property type="protein sequence ID" value="XDS44068.1"/>
    <property type="molecule type" value="Genomic_DNA"/>
</dbReference>
<accession>A0AB39U5E4</accession>
<dbReference type="Gene3D" id="3.40.50.1700">
    <property type="entry name" value="Glycoside hydrolase family 3 C-terminal domain"/>
    <property type="match status" value="1"/>
</dbReference>
<evidence type="ECO:0000256" key="6">
    <source>
        <dbReference type="ARBA" id="ARBA00023295"/>
    </source>
</evidence>
<name>A0AB39U5E4_9BIFI</name>
<evidence type="ECO:0000256" key="7">
    <source>
        <dbReference type="RuleBase" id="RU361161"/>
    </source>
</evidence>
<evidence type="ECO:0000256" key="3">
    <source>
        <dbReference type="ARBA" id="ARBA00012744"/>
    </source>
</evidence>
<dbReference type="InterPro" id="IPR051915">
    <property type="entry name" value="Cellulose_Degrad_GH3"/>
</dbReference>
<dbReference type="RefSeq" id="WP_369343664.1">
    <property type="nucleotide sequence ID" value="NZ_CP129674.1"/>
</dbReference>
<sequence>MEQSNIEDLLRQMTLEEKIGQLTQITGDFYSDKAEDRTGPMSQLGLDDEQITNVGTVLGVVGASECRRIQRQYMERNRLHIPTMFMGDVIHGYETIFPIPLGLASSWDTDAFEEMARVSAEEASVSGLSAVFSPMVDLVRDPRWGRVMESTGEDPFLNGKFASAMVTGYQGEPGELQDHFNKVAACVKHFAAYGAVTGGRDYNTVDMSEQRLRDVYLRGYHAAIEAGARLVMTSFNTVGGIPATGNRHLMQDILRDEFGFDGVLISDFGAVKELISHGVAADESQAASLSIHAGVDIEMMTLCYMHTLEALVTSGAVDERLIDESVLRILRLKNELGLFEHPFRGADEAREKEIVFSTSHRATARRITAESLVLLRNNDATLPLKASQSIALLGPAAQSPDILGAWSWRGRTDRAVTLMQGLRKFASADGESMRSHVKTTEERCDYFVPTESVIAASVELAKHADVVILALGELSTMSGEAASRSNIHLPKGQIALFDAVHKVNPHIVVVLFNGRPLDLSGIEAADAILEAWYPGTEGGAAIADVLFGAVNPSGKVTMSFPESVGQIPVFYDEDNTGRPYEQAPNEKYVSKYLDVSNYAAYPFGFGLSYSHFSYGSPVVSVSGNGFSAEHPAIIRVSITNDSEVDGVEIAQLYVRDLVGEVVRPVKQLKGFQRVALAAGETREIEFELDEKDVRYVHLDDSMRSDPGDFLVWVAGNSRDLSNPIRLHLE</sequence>
<keyword evidence="5 7" id="KW-0378">Hydrolase</keyword>
<evidence type="ECO:0000256" key="5">
    <source>
        <dbReference type="ARBA" id="ARBA00022801"/>
    </source>
</evidence>
<dbReference type="InterPro" id="IPR002772">
    <property type="entry name" value="Glyco_hydro_3_C"/>
</dbReference>
<dbReference type="InterPro" id="IPR001764">
    <property type="entry name" value="Glyco_hydro_3_N"/>
</dbReference>
<dbReference type="SUPFAM" id="SSF52279">
    <property type="entry name" value="Beta-D-glucan exohydrolase, C-terminal domain"/>
    <property type="match status" value="1"/>
</dbReference>
<keyword evidence="6 7" id="KW-0326">Glycosidase</keyword>
<evidence type="ECO:0000256" key="1">
    <source>
        <dbReference type="ARBA" id="ARBA00000448"/>
    </source>
</evidence>
<dbReference type="Pfam" id="PF00933">
    <property type="entry name" value="Glyco_hydro_3"/>
    <property type="match status" value="1"/>
</dbReference>
<dbReference type="InterPro" id="IPR013783">
    <property type="entry name" value="Ig-like_fold"/>
</dbReference>
<dbReference type="PRINTS" id="PR00133">
    <property type="entry name" value="GLHYDRLASE3"/>
</dbReference>
<dbReference type="GO" id="GO:0008422">
    <property type="term" value="F:beta-glucosidase activity"/>
    <property type="evidence" value="ECO:0007669"/>
    <property type="project" value="UniProtKB-EC"/>
</dbReference>
<dbReference type="InterPro" id="IPR036962">
    <property type="entry name" value="Glyco_hydro_3_N_sf"/>
</dbReference>
<dbReference type="InterPro" id="IPR017853">
    <property type="entry name" value="GH"/>
</dbReference>
<comment type="catalytic activity">
    <reaction evidence="1">
        <text>Hydrolysis of terminal, non-reducing beta-D-glucosyl residues with release of beta-D-glucose.</text>
        <dbReference type="EC" id="3.2.1.21"/>
    </reaction>
</comment>
<dbReference type="SMART" id="SM01217">
    <property type="entry name" value="Fn3_like"/>
    <property type="match status" value="1"/>
</dbReference>
<evidence type="ECO:0000256" key="4">
    <source>
        <dbReference type="ARBA" id="ARBA00022729"/>
    </source>
</evidence>
<keyword evidence="4" id="KW-0732">Signal</keyword>
<dbReference type="EC" id="3.2.1.21" evidence="3"/>
<reference evidence="9" key="1">
    <citation type="submission" date="2023-07" db="EMBL/GenBank/DDBJ databases">
        <title>Bifidobacterium aquikefiriaerophilum sp. nov. and Bifidobacterium eccum sp. nov., isolated from water kefir.</title>
        <authorList>
            <person name="Breselge S."/>
            <person name="Bellassi P."/>
            <person name="Barcenilla C."/>
            <person name="Alvarez-Ordonez A."/>
            <person name="Morelli L."/>
            <person name="Cotter P.D."/>
        </authorList>
    </citation>
    <scope>NUCLEOTIDE SEQUENCE</scope>
    <source>
        <strain evidence="9">WK041_4_12</strain>
    </source>
</reference>
<dbReference type="NCBIfam" id="NF011678">
    <property type="entry name" value="PRK15098.1"/>
    <property type="match status" value="1"/>
</dbReference>
<dbReference type="Pfam" id="PF14310">
    <property type="entry name" value="Fn3-like"/>
    <property type="match status" value="1"/>
</dbReference>
<feature type="domain" description="Fibronectin type III-like" evidence="8">
    <location>
        <begin position="648"/>
        <end position="717"/>
    </location>
</feature>
<protein>
    <recommendedName>
        <fullName evidence="3">beta-glucosidase</fullName>
        <ecNumber evidence="3">3.2.1.21</ecNumber>
    </recommendedName>
</protein>
<comment type="similarity">
    <text evidence="2 7">Belongs to the glycosyl hydrolase 3 family.</text>
</comment>
<dbReference type="InterPro" id="IPR036881">
    <property type="entry name" value="Glyco_hydro_3_C_sf"/>
</dbReference>
<dbReference type="Pfam" id="PF01915">
    <property type="entry name" value="Glyco_hydro_3_C"/>
    <property type="match status" value="1"/>
</dbReference>
<dbReference type="SUPFAM" id="SSF51445">
    <property type="entry name" value="(Trans)glycosidases"/>
    <property type="match status" value="1"/>
</dbReference>
<dbReference type="PANTHER" id="PTHR30620">
    <property type="entry name" value="PERIPLASMIC BETA-GLUCOSIDASE-RELATED"/>
    <property type="match status" value="1"/>
</dbReference>